<sequence length="140" mass="15941">MLFTWDINLPERTPFADPIEQDLHLAHGIITWVSVLFPPGCQRLAHCTIHHYAKQIVPSVEGMDLAGDTFPIEWNDYYEMYAEPYLLKFTGWNEDDTYPHKVTVRIAILPRKAILALAIVDAIKSLFGMLSPRRIFTGGG</sequence>
<gene>
    <name evidence="1" type="ORF">S12H4_15401</name>
</gene>
<proteinExistence type="predicted"/>
<evidence type="ECO:0000313" key="1">
    <source>
        <dbReference type="EMBL" id="GAI87188.1"/>
    </source>
</evidence>
<dbReference type="EMBL" id="BARW01007391">
    <property type="protein sequence ID" value="GAI87188.1"/>
    <property type="molecule type" value="Genomic_DNA"/>
</dbReference>
<organism evidence="1">
    <name type="scientific">marine sediment metagenome</name>
    <dbReference type="NCBI Taxonomy" id="412755"/>
    <lineage>
        <taxon>unclassified sequences</taxon>
        <taxon>metagenomes</taxon>
        <taxon>ecological metagenomes</taxon>
    </lineage>
</organism>
<reference evidence="1" key="1">
    <citation type="journal article" date="2014" name="Front. Microbiol.">
        <title>High frequency of phylogenetically diverse reductive dehalogenase-homologous genes in deep subseafloor sedimentary metagenomes.</title>
        <authorList>
            <person name="Kawai M."/>
            <person name="Futagami T."/>
            <person name="Toyoda A."/>
            <person name="Takaki Y."/>
            <person name="Nishi S."/>
            <person name="Hori S."/>
            <person name="Arai W."/>
            <person name="Tsubouchi T."/>
            <person name="Morono Y."/>
            <person name="Uchiyama I."/>
            <person name="Ito T."/>
            <person name="Fujiyama A."/>
            <person name="Inagaki F."/>
            <person name="Takami H."/>
        </authorList>
    </citation>
    <scope>NUCLEOTIDE SEQUENCE</scope>
    <source>
        <strain evidence="1">Expedition CK06-06</strain>
    </source>
</reference>
<protein>
    <submittedName>
        <fullName evidence="1">Uncharacterized protein</fullName>
    </submittedName>
</protein>
<dbReference type="AlphaFoldDB" id="X1S2S9"/>
<comment type="caution">
    <text evidence="1">The sequence shown here is derived from an EMBL/GenBank/DDBJ whole genome shotgun (WGS) entry which is preliminary data.</text>
</comment>
<accession>X1S2S9</accession>
<name>X1S2S9_9ZZZZ</name>